<name>A0A917X334_9ACTN</name>
<dbReference type="InterPro" id="IPR016181">
    <property type="entry name" value="Acyl_CoA_acyltransferase"/>
</dbReference>
<reference evidence="1" key="1">
    <citation type="journal article" date="2014" name="Int. J. Syst. Evol. Microbiol.">
        <title>Complete genome sequence of Corynebacterium casei LMG S-19264T (=DSM 44701T), isolated from a smear-ripened cheese.</title>
        <authorList>
            <consortium name="US DOE Joint Genome Institute (JGI-PGF)"/>
            <person name="Walter F."/>
            <person name="Albersmeier A."/>
            <person name="Kalinowski J."/>
            <person name="Ruckert C."/>
        </authorList>
    </citation>
    <scope>NUCLEOTIDE SEQUENCE</scope>
    <source>
        <strain evidence="1">JCM 19831</strain>
    </source>
</reference>
<accession>A0A917X334</accession>
<comment type="caution">
    <text evidence="1">The sequence shown here is derived from an EMBL/GenBank/DDBJ whole genome shotgun (WGS) entry which is preliminary data.</text>
</comment>
<dbReference type="AlphaFoldDB" id="A0A917X334"/>
<dbReference type="Proteomes" id="UP000642070">
    <property type="component" value="Unassembled WGS sequence"/>
</dbReference>
<evidence type="ECO:0000313" key="1">
    <source>
        <dbReference type="EMBL" id="GGM59029.1"/>
    </source>
</evidence>
<organism evidence="1 2">
    <name type="scientific">Dactylosporangium sucinum</name>
    <dbReference type="NCBI Taxonomy" id="1424081"/>
    <lineage>
        <taxon>Bacteria</taxon>
        <taxon>Bacillati</taxon>
        <taxon>Actinomycetota</taxon>
        <taxon>Actinomycetes</taxon>
        <taxon>Micromonosporales</taxon>
        <taxon>Micromonosporaceae</taxon>
        <taxon>Dactylosporangium</taxon>
    </lineage>
</organism>
<gene>
    <name evidence="1" type="ORF">GCM10007977_070690</name>
</gene>
<sequence>MIVDHIRPTVQSVHRVLPNVTREGRMKIDIRTDLVGEQLEQAWHRYDTAFRHLNALTVQRHLMYRSEFDDVMTDTRVEKWLAYSDDGVLLGLATYTNQLSAWPLISPEYFARRWPAHYADNRIWYCGFVAVPGHEQGVFTKLIEAMYRHAEEHDGVISLDICRHNMETYRLDRAIGVWLRRISGGRVRCEAADSQTFMTYETAPAA</sequence>
<protein>
    <submittedName>
        <fullName evidence="1">Uncharacterized protein</fullName>
    </submittedName>
</protein>
<reference evidence="1" key="2">
    <citation type="submission" date="2020-09" db="EMBL/GenBank/DDBJ databases">
        <authorList>
            <person name="Sun Q."/>
            <person name="Ohkuma M."/>
        </authorList>
    </citation>
    <scope>NUCLEOTIDE SEQUENCE</scope>
    <source>
        <strain evidence="1">JCM 19831</strain>
    </source>
</reference>
<proteinExistence type="predicted"/>
<dbReference type="SUPFAM" id="SSF55729">
    <property type="entry name" value="Acyl-CoA N-acyltransferases (Nat)"/>
    <property type="match status" value="1"/>
</dbReference>
<evidence type="ECO:0000313" key="2">
    <source>
        <dbReference type="Proteomes" id="UP000642070"/>
    </source>
</evidence>
<dbReference type="EMBL" id="BMPI01000042">
    <property type="protein sequence ID" value="GGM59029.1"/>
    <property type="molecule type" value="Genomic_DNA"/>
</dbReference>
<keyword evidence="2" id="KW-1185">Reference proteome</keyword>